<evidence type="ECO:0000313" key="2">
    <source>
        <dbReference type="EMBL" id="SDN88264.1"/>
    </source>
</evidence>
<dbReference type="GO" id="GO:0016020">
    <property type="term" value="C:membrane"/>
    <property type="evidence" value="ECO:0007669"/>
    <property type="project" value="TreeGrafter"/>
</dbReference>
<dbReference type="InterPro" id="IPR022742">
    <property type="entry name" value="Hydrolase_4"/>
</dbReference>
<reference evidence="2 3" key="1">
    <citation type="submission" date="2016-10" db="EMBL/GenBank/DDBJ databases">
        <authorList>
            <person name="de Groot N.N."/>
        </authorList>
    </citation>
    <scope>NUCLEOTIDE SEQUENCE [LARGE SCALE GENOMIC DNA]</scope>
    <source>
        <strain evidence="3">L7-484,KACC 16230,DSM 25025</strain>
    </source>
</reference>
<dbReference type="PANTHER" id="PTHR43798:SF5">
    <property type="entry name" value="MONOACYLGLYCEROL LIPASE ABHD6"/>
    <property type="match status" value="1"/>
</dbReference>
<dbReference type="Proteomes" id="UP000198793">
    <property type="component" value="Unassembled WGS sequence"/>
</dbReference>
<evidence type="ECO:0000313" key="3">
    <source>
        <dbReference type="Proteomes" id="UP000198793"/>
    </source>
</evidence>
<dbReference type="GO" id="GO:0047372">
    <property type="term" value="F:monoacylglycerol lipase activity"/>
    <property type="evidence" value="ECO:0007669"/>
    <property type="project" value="TreeGrafter"/>
</dbReference>
<feature type="domain" description="Serine aminopeptidase S33" evidence="1">
    <location>
        <begin position="32"/>
        <end position="145"/>
    </location>
</feature>
<gene>
    <name evidence="2" type="ORF">SAMN05192530_102307</name>
</gene>
<dbReference type="RefSeq" id="WP_170842494.1">
    <property type="nucleotide sequence ID" value="NZ_FNIT01000002.1"/>
</dbReference>
<organism evidence="2 3">
    <name type="scientific">Aureimonas jatrophae</name>
    <dbReference type="NCBI Taxonomy" id="1166073"/>
    <lineage>
        <taxon>Bacteria</taxon>
        <taxon>Pseudomonadati</taxon>
        <taxon>Pseudomonadota</taxon>
        <taxon>Alphaproteobacteria</taxon>
        <taxon>Hyphomicrobiales</taxon>
        <taxon>Aurantimonadaceae</taxon>
        <taxon>Aureimonas</taxon>
    </lineage>
</organism>
<dbReference type="STRING" id="1166073.SAMN05192530_102307"/>
<protein>
    <recommendedName>
        <fullName evidence="1">Serine aminopeptidase S33 domain-containing protein</fullName>
    </recommendedName>
</protein>
<dbReference type="EMBL" id="FNIT01000002">
    <property type="protein sequence ID" value="SDN88264.1"/>
    <property type="molecule type" value="Genomic_DNA"/>
</dbReference>
<dbReference type="Gene3D" id="3.40.50.1820">
    <property type="entry name" value="alpha/beta hydrolase"/>
    <property type="match status" value="1"/>
</dbReference>
<sequence length="255" mass="27509">MSVSRNALSQTRSIEIVHEGRALRGTRYGPDEPRAHILFAHGFSANRMGSGRMIVDFARRLAARGFALSAFDRAGHGESDGAFFDVAVPDEIAQLSAMVDSVPGPLHLVGHSLGGMELATLAGRRPETVASLTLWAPAAASADEVARGEILGRPMGRIDDDHPFDVEGQALGPAFAAGFQNYDPFQGLDAYAGPVHLHHGESDAVVPPRYSHRYAEIWPQAELTLYPGADHGWSQLDTRRALMAHSVRQIEAATR</sequence>
<dbReference type="Pfam" id="PF12146">
    <property type="entry name" value="Hydrolase_4"/>
    <property type="match status" value="1"/>
</dbReference>
<name>A0A1H0F0S8_9HYPH</name>
<dbReference type="SUPFAM" id="SSF53474">
    <property type="entry name" value="alpha/beta-Hydrolases"/>
    <property type="match status" value="1"/>
</dbReference>
<dbReference type="AlphaFoldDB" id="A0A1H0F0S8"/>
<keyword evidence="3" id="KW-1185">Reference proteome</keyword>
<dbReference type="InterPro" id="IPR050266">
    <property type="entry name" value="AB_hydrolase_sf"/>
</dbReference>
<proteinExistence type="predicted"/>
<dbReference type="InterPro" id="IPR029058">
    <property type="entry name" value="AB_hydrolase_fold"/>
</dbReference>
<dbReference type="PANTHER" id="PTHR43798">
    <property type="entry name" value="MONOACYLGLYCEROL LIPASE"/>
    <property type="match status" value="1"/>
</dbReference>
<dbReference type="GO" id="GO:0046464">
    <property type="term" value="P:acylglycerol catabolic process"/>
    <property type="evidence" value="ECO:0007669"/>
    <property type="project" value="TreeGrafter"/>
</dbReference>
<evidence type="ECO:0000259" key="1">
    <source>
        <dbReference type="Pfam" id="PF12146"/>
    </source>
</evidence>
<accession>A0A1H0F0S8</accession>